<feature type="region of interest" description="Disordered" evidence="1">
    <location>
        <begin position="45"/>
        <end position="66"/>
    </location>
</feature>
<accession>A0A4P7HMP3</accession>
<dbReference type="EMBL" id="CP038439">
    <property type="protein sequence ID" value="QBX34597.1"/>
    <property type="molecule type" value="Genomic_DNA"/>
</dbReference>
<dbReference type="RefSeq" id="WP_135312886.1">
    <property type="nucleotide sequence ID" value="NZ_CP038439.1"/>
</dbReference>
<protein>
    <submittedName>
        <fullName evidence="2">Uncharacterized protein</fullName>
    </submittedName>
</protein>
<proteinExistence type="predicted"/>
<dbReference type="AlphaFoldDB" id="A0A4P7HMP3"/>
<evidence type="ECO:0000313" key="3">
    <source>
        <dbReference type="Proteomes" id="UP000296374"/>
    </source>
</evidence>
<reference evidence="3" key="1">
    <citation type="submission" date="2019-03" db="EMBL/GenBank/DDBJ databases">
        <authorList>
            <person name="Li J."/>
        </authorList>
    </citation>
    <scope>NUCLEOTIDE SEQUENCE [LARGE SCALE GENOMIC DNA]</scope>
    <source>
        <strain evidence="3">2251</strain>
    </source>
</reference>
<gene>
    <name evidence="2" type="ORF">E4191_07640</name>
</gene>
<dbReference type="Proteomes" id="UP000296374">
    <property type="component" value="Chromosome"/>
</dbReference>
<feature type="compositionally biased region" description="Polar residues" evidence="1">
    <location>
        <begin position="50"/>
        <end position="65"/>
    </location>
</feature>
<evidence type="ECO:0000256" key="1">
    <source>
        <dbReference type="SAM" id="MobiDB-lite"/>
    </source>
</evidence>
<sequence length="128" mass="13442">MKIEITKRGVYDGEGKQIPVGTQVTVKGDTVPGYLLNKGRVIGETEGKTPVTNPAQDAQASQSGPDRQELLKMAATVIDPAGFLADGRPDVRAINAELIDDAAPFTAEERDTLWPGIAAAVAADRQAG</sequence>
<organism evidence="2 3">
    <name type="scientific">Paracoccus liaowanqingii</name>
    <dbReference type="NCBI Taxonomy" id="2560053"/>
    <lineage>
        <taxon>Bacteria</taxon>
        <taxon>Pseudomonadati</taxon>
        <taxon>Pseudomonadota</taxon>
        <taxon>Alphaproteobacteria</taxon>
        <taxon>Rhodobacterales</taxon>
        <taxon>Paracoccaceae</taxon>
        <taxon>Paracoccus</taxon>
    </lineage>
</organism>
<name>A0A4P7HMP3_9RHOB</name>
<evidence type="ECO:0000313" key="2">
    <source>
        <dbReference type="EMBL" id="QBX34597.1"/>
    </source>
</evidence>
<dbReference type="KEGG" id="plia:E4191_07640"/>